<gene>
    <name evidence="3" type="ORF">DLJ53_11840</name>
</gene>
<keyword evidence="3" id="KW-0413">Isomerase</keyword>
<dbReference type="Proteomes" id="UP000249590">
    <property type="component" value="Unassembled WGS sequence"/>
</dbReference>
<accession>A0A8B2NXH7</accession>
<dbReference type="GO" id="GO:0016853">
    <property type="term" value="F:isomerase activity"/>
    <property type="evidence" value="ECO:0007669"/>
    <property type="project" value="UniProtKB-KW"/>
</dbReference>
<dbReference type="Pfam" id="PF00378">
    <property type="entry name" value="ECH_1"/>
    <property type="match status" value="1"/>
</dbReference>
<dbReference type="AlphaFoldDB" id="A0A8B2NXH7"/>
<dbReference type="SUPFAM" id="SSF52096">
    <property type="entry name" value="ClpP/crotonase"/>
    <property type="match status" value="1"/>
</dbReference>
<name>A0A8B2NXH7_9HYPH</name>
<dbReference type="EMBL" id="QHHQ01000002">
    <property type="protein sequence ID" value="RAI02062.1"/>
    <property type="molecule type" value="Genomic_DNA"/>
</dbReference>
<reference evidence="3 4" key="1">
    <citation type="submission" date="2018-05" db="EMBL/GenBank/DDBJ databases">
        <title>Acuticoccus sediminis sp. nov., isolated from deep-sea sediment of Indian Ocean.</title>
        <authorList>
            <person name="Liu X."/>
            <person name="Lai Q."/>
            <person name="Du Y."/>
            <person name="Sun F."/>
            <person name="Zhang X."/>
            <person name="Wang S."/>
            <person name="Shao Z."/>
        </authorList>
    </citation>
    <scope>NUCLEOTIDE SEQUENCE [LARGE SCALE GENOMIC DNA]</scope>
    <source>
        <strain evidence="3 4">PTG4-2</strain>
    </source>
</reference>
<organism evidence="3 4">
    <name type="scientific">Acuticoccus sediminis</name>
    <dbReference type="NCBI Taxonomy" id="2184697"/>
    <lineage>
        <taxon>Bacteria</taxon>
        <taxon>Pseudomonadati</taxon>
        <taxon>Pseudomonadota</taxon>
        <taxon>Alphaproteobacteria</taxon>
        <taxon>Hyphomicrobiales</taxon>
        <taxon>Amorphaceae</taxon>
        <taxon>Acuticoccus</taxon>
    </lineage>
</organism>
<dbReference type="InterPro" id="IPR029045">
    <property type="entry name" value="ClpP/crotonase-like_dom_sf"/>
</dbReference>
<dbReference type="RefSeq" id="WP_111345363.1">
    <property type="nucleotide sequence ID" value="NZ_QHHQ01000002.1"/>
</dbReference>
<dbReference type="OrthoDB" id="9781757at2"/>
<dbReference type="Gene3D" id="3.90.226.10">
    <property type="entry name" value="2-enoyl-CoA Hydratase, Chain A, domain 1"/>
    <property type="match status" value="1"/>
</dbReference>
<evidence type="ECO:0000313" key="4">
    <source>
        <dbReference type="Proteomes" id="UP000249590"/>
    </source>
</evidence>
<protein>
    <submittedName>
        <fullName evidence="3">Enoyl-CoA hydratase/isomerase family protein</fullName>
    </submittedName>
</protein>
<sequence>MTDDAPITVAREAGVAVVTLNRPQTRNAFTPELTEAFAEVFPALRDDASLSAVVLTAAPGTFSAGGDMRLLAEPSTDVRRHAAAGETMHAWFRAYLDIPVPVIAAVDGPAFGGGFGLALGADFLLASERARFCTVFPRIGLVAGLGTAWLLPRIVGLAAARDLLLTGRIIGAEEALAMGLVREVVAGDALGERALRMAGHFRHASRGALAGTKELLRQAAGAPFDAAAAREIDLQARALASPDHHAAARELLQTRRVAFDWGRLEEETGKE</sequence>
<dbReference type="InterPro" id="IPR001753">
    <property type="entry name" value="Enoyl-CoA_hydra/iso"/>
</dbReference>
<dbReference type="GO" id="GO:0006635">
    <property type="term" value="P:fatty acid beta-oxidation"/>
    <property type="evidence" value="ECO:0007669"/>
    <property type="project" value="TreeGrafter"/>
</dbReference>
<evidence type="ECO:0000313" key="3">
    <source>
        <dbReference type="EMBL" id="RAI02062.1"/>
    </source>
</evidence>
<dbReference type="InterPro" id="IPR018376">
    <property type="entry name" value="Enoyl-CoA_hyd/isom_CS"/>
</dbReference>
<dbReference type="PANTHER" id="PTHR11941">
    <property type="entry name" value="ENOYL-COA HYDRATASE-RELATED"/>
    <property type="match status" value="1"/>
</dbReference>
<evidence type="ECO:0000256" key="1">
    <source>
        <dbReference type="ARBA" id="ARBA00005254"/>
    </source>
</evidence>
<comment type="caution">
    <text evidence="3">The sequence shown here is derived from an EMBL/GenBank/DDBJ whole genome shotgun (WGS) entry which is preliminary data.</text>
</comment>
<dbReference type="PROSITE" id="PS00166">
    <property type="entry name" value="ENOYL_COA_HYDRATASE"/>
    <property type="match status" value="1"/>
</dbReference>
<comment type="similarity">
    <text evidence="1 2">Belongs to the enoyl-CoA hydratase/isomerase family.</text>
</comment>
<proteinExistence type="inferred from homology"/>
<keyword evidence="4" id="KW-1185">Reference proteome</keyword>
<dbReference type="CDD" id="cd06558">
    <property type="entry name" value="crotonase-like"/>
    <property type="match status" value="1"/>
</dbReference>
<dbReference type="PANTHER" id="PTHR11941:SF133">
    <property type="entry name" value="1,2-EPOXYPHENYLACETYL-COA ISOMERASE"/>
    <property type="match status" value="1"/>
</dbReference>
<evidence type="ECO:0000256" key="2">
    <source>
        <dbReference type="RuleBase" id="RU003707"/>
    </source>
</evidence>